<dbReference type="EMBL" id="VSIY01000004">
    <property type="protein sequence ID" value="TYB82091.1"/>
    <property type="molecule type" value="Genomic_DNA"/>
</dbReference>
<evidence type="ECO:0000256" key="2">
    <source>
        <dbReference type="ARBA" id="ARBA00022552"/>
    </source>
</evidence>
<keyword evidence="5" id="KW-0949">S-adenosyl-L-methionine</keyword>
<dbReference type="SUPFAM" id="SSF53335">
    <property type="entry name" value="S-adenosyl-L-methionine-dependent methyltransferases"/>
    <property type="match status" value="1"/>
</dbReference>
<dbReference type="PROSITE" id="PS00092">
    <property type="entry name" value="N6_MTASE"/>
    <property type="match status" value="1"/>
</dbReference>
<gene>
    <name evidence="7" type="ORF">FVF75_04990</name>
</gene>
<dbReference type="InterPro" id="IPR007848">
    <property type="entry name" value="Small_mtfrase_dom"/>
</dbReference>
<proteinExistence type="predicted"/>
<dbReference type="InterPro" id="IPR002052">
    <property type="entry name" value="DNA_methylase_N6_adenine_CS"/>
</dbReference>
<evidence type="ECO:0000256" key="5">
    <source>
        <dbReference type="ARBA" id="ARBA00022691"/>
    </source>
</evidence>
<dbReference type="PANTHER" id="PTHR47816:SF4">
    <property type="entry name" value="RIBOSOMAL RNA SMALL SUBUNIT METHYLTRANSFERASE C"/>
    <property type="match status" value="1"/>
</dbReference>
<keyword evidence="2" id="KW-0698">rRNA processing</keyword>
<dbReference type="PANTHER" id="PTHR47816">
    <property type="entry name" value="RIBOSOMAL RNA SMALL SUBUNIT METHYLTRANSFERASE C"/>
    <property type="match status" value="1"/>
</dbReference>
<dbReference type="RefSeq" id="WP_148376821.1">
    <property type="nucleotide sequence ID" value="NZ_VSIY01000004.1"/>
</dbReference>
<sequence length="323" mass="34669">MTHSRLTLALDDGALELPEGPVAVFGPPAGFDLSALARDRVTVVSRFFPDAEAWQRAGYEVVQSASGRFAAALVVLPRAKAAAKALIAEAAALAPLLLVDGQKHDGIDSILKAVKARVTPLGVMSKAHGKLFWIEGGDFSDWAATDTEVDGFITRPGVFSADGPDKGSRALIEALPPLEGRVADLGAGWGYLARHVLMSEAVTRLDLIEADATALDCARINVSDPRATFQWADANAFTPETPYDVVVSNPPFHTGRSGAPELGRAFIRAAAGMLTPSGQFWMVANRHLPYETELSQHFHEIDEVGGTPGFKVIRASRPRRRRR</sequence>
<protein>
    <submittedName>
        <fullName evidence="7">Class I SAM-dependent methyltransferase</fullName>
    </submittedName>
</protein>
<organism evidence="7 8">
    <name type="scientific">Maritimibacter fusiformis</name>
    <dbReference type="NCBI Taxonomy" id="2603819"/>
    <lineage>
        <taxon>Bacteria</taxon>
        <taxon>Pseudomonadati</taxon>
        <taxon>Pseudomonadota</taxon>
        <taxon>Alphaproteobacteria</taxon>
        <taxon>Rhodobacterales</taxon>
        <taxon>Roseobacteraceae</taxon>
        <taxon>Maritimibacter</taxon>
    </lineage>
</organism>
<dbReference type="GO" id="GO:0008757">
    <property type="term" value="F:S-adenosylmethionine-dependent methyltransferase activity"/>
    <property type="evidence" value="ECO:0007669"/>
    <property type="project" value="InterPro"/>
</dbReference>
<evidence type="ECO:0000256" key="3">
    <source>
        <dbReference type="ARBA" id="ARBA00022603"/>
    </source>
</evidence>
<dbReference type="AlphaFoldDB" id="A0A5D0RN26"/>
<dbReference type="GO" id="GO:0032259">
    <property type="term" value="P:methylation"/>
    <property type="evidence" value="ECO:0007669"/>
    <property type="project" value="UniProtKB-KW"/>
</dbReference>
<dbReference type="InterPro" id="IPR046977">
    <property type="entry name" value="RsmC/RlmG"/>
</dbReference>
<keyword evidence="8" id="KW-1185">Reference proteome</keyword>
<keyword evidence="1" id="KW-0963">Cytoplasm</keyword>
<evidence type="ECO:0000313" key="7">
    <source>
        <dbReference type="EMBL" id="TYB82091.1"/>
    </source>
</evidence>
<dbReference type="GO" id="GO:0006364">
    <property type="term" value="P:rRNA processing"/>
    <property type="evidence" value="ECO:0007669"/>
    <property type="project" value="UniProtKB-KW"/>
</dbReference>
<dbReference type="Gene3D" id="3.40.50.150">
    <property type="entry name" value="Vaccinia Virus protein VP39"/>
    <property type="match status" value="2"/>
</dbReference>
<dbReference type="GO" id="GO:0008170">
    <property type="term" value="F:N-methyltransferase activity"/>
    <property type="evidence" value="ECO:0007669"/>
    <property type="project" value="UniProtKB-ARBA"/>
</dbReference>
<keyword evidence="4 7" id="KW-0808">Transferase</keyword>
<dbReference type="GO" id="GO:0003676">
    <property type="term" value="F:nucleic acid binding"/>
    <property type="evidence" value="ECO:0007669"/>
    <property type="project" value="InterPro"/>
</dbReference>
<evidence type="ECO:0000256" key="4">
    <source>
        <dbReference type="ARBA" id="ARBA00022679"/>
    </source>
</evidence>
<dbReference type="Pfam" id="PF05175">
    <property type="entry name" value="MTS"/>
    <property type="match status" value="1"/>
</dbReference>
<keyword evidence="3 7" id="KW-0489">Methyltransferase</keyword>
<comment type="caution">
    <text evidence="7">The sequence shown here is derived from an EMBL/GenBank/DDBJ whole genome shotgun (WGS) entry which is preliminary data.</text>
</comment>
<dbReference type="Proteomes" id="UP000322080">
    <property type="component" value="Unassembled WGS sequence"/>
</dbReference>
<evidence type="ECO:0000259" key="6">
    <source>
        <dbReference type="Pfam" id="PF05175"/>
    </source>
</evidence>
<accession>A0A5D0RN26</accession>
<reference evidence="7 8" key="1">
    <citation type="submission" date="2019-08" db="EMBL/GenBank/DDBJ databases">
        <title>Identification of a novel species of the genus Boseongicola.</title>
        <authorList>
            <person name="Zhang X.-Q."/>
        </authorList>
    </citation>
    <scope>NUCLEOTIDE SEQUENCE [LARGE SCALE GENOMIC DNA]</scope>
    <source>
        <strain evidence="7 8">HY14</strain>
    </source>
</reference>
<evidence type="ECO:0000256" key="1">
    <source>
        <dbReference type="ARBA" id="ARBA00022490"/>
    </source>
</evidence>
<name>A0A5D0RN26_9RHOB</name>
<evidence type="ECO:0000313" key="8">
    <source>
        <dbReference type="Proteomes" id="UP000322080"/>
    </source>
</evidence>
<dbReference type="InterPro" id="IPR029063">
    <property type="entry name" value="SAM-dependent_MTases_sf"/>
</dbReference>
<dbReference type="CDD" id="cd02440">
    <property type="entry name" value="AdoMet_MTases"/>
    <property type="match status" value="1"/>
</dbReference>
<feature type="domain" description="Methyltransferase small" evidence="6">
    <location>
        <begin position="152"/>
        <end position="313"/>
    </location>
</feature>